<dbReference type="SUPFAM" id="SSF54001">
    <property type="entry name" value="Cysteine proteinases"/>
    <property type="match status" value="1"/>
</dbReference>
<feature type="domain" description="USP" evidence="8">
    <location>
        <begin position="212"/>
        <end position="942"/>
    </location>
</feature>
<comment type="similarity">
    <text evidence="1 6">Belongs to the peptidase C19 family.</text>
</comment>
<evidence type="ECO:0000259" key="8">
    <source>
        <dbReference type="PROSITE" id="PS50235"/>
    </source>
</evidence>
<feature type="compositionally biased region" description="Polar residues" evidence="7">
    <location>
        <begin position="585"/>
        <end position="602"/>
    </location>
</feature>
<dbReference type="InterPro" id="IPR001607">
    <property type="entry name" value="Znf_UBP"/>
</dbReference>
<dbReference type="CDD" id="cd02667">
    <property type="entry name" value="Peptidase_C19K"/>
    <property type="match status" value="1"/>
</dbReference>
<dbReference type="InterPro" id="IPR028889">
    <property type="entry name" value="USP"/>
</dbReference>
<dbReference type="EC" id="3.4.19.12" evidence="6"/>
<dbReference type="PROSITE" id="PS00972">
    <property type="entry name" value="USP_1"/>
    <property type="match status" value="1"/>
</dbReference>
<evidence type="ECO:0000256" key="6">
    <source>
        <dbReference type="RuleBase" id="RU366025"/>
    </source>
</evidence>
<dbReference type="PANTHER" id="PTHR24006:SF781">
    <property type="entry name" value="LD34905P"/>
    <property type="match status" value="1"/>
</dbReference>
<dbReference type="Pfam" id="PF02148">
    <property type="entry name" value="zf-UBP"/>
    <property type="match status" value="1"/>
</dbReference>
<proteinExistence type="inferred from homology"/>
<comment type="caution">
    <text evidence="10">The sequence shown here is derived from an EMBL/GenBank/DDBJ whole genome shotgun (WGS) entry which is preliminary data.</text>
</comment>
<dbReference type="SUPFAM" id="SSF57850">
    <property type="entry name" value="RING/U-box"/>
    <property type="match status" value="1"/>
</dbReference>
<dbReference type="PROSITE" id="PS00973">
    <property type="entry name" value="USP_2"/>
    <property type="match status" value="1"/>
</dbReference>
<evidence type="ECO:0000256" key="7">
    <source>
        <dbReference type="SAM" id="MobiDB-lite"/>
    </source>
</evidence>
<keyword evidence="4" id="KW-0862">Zinc</keyword>
<keyword evidence="6" id="KW-0378">Hydrolase</keyword>
<dbReference type="InterPro" id="IPR038765">
    <property type="entry name" value="Papain-like_cys_pep_sf"/>
</dbReference>
<feature type="compositionally biased region" description="Acidic residues" evidence="7">
    <location>
        <begin position="486"/>
        <end position="501"/>
    </location>
</feature>
<name>A0ABR1AX28_POLSC</name>
<evidence type="ECO:0000256" key="3">
    <source>
        <dbReference type="ARBA" id="ARBA00022771"/>
    </source>
</evidence>
<feature type="region of interest" description="Disordered" evidence="7">
    <location>
        <begin position="585"/>
        <end position="632"/>
    </location>
</feature>
<organism evidence="10 11">
    <name type="scientific">Polyplax serrata</name>
    <name type="common">Common mouse louse</name>
    <dbReference type="NCBI Taxonomy" id="468196"/>
    <lineage>
        <taxon>Eukaryota</taxon>
        <taxon>Metazoa</taxon>
        <taxon>Ecdysozoa</taxon>
        <taxon>Arthropoda</taxon>
        <taxon>Hexapoda</taxon>
        <taxon>Insecta</taxon>
        <taxon>Pterygota</taxon>
        <taxon>Neoptera</taxon>
        <taxon>Paraneoptera</taxon>
        <taxon>Psocodea</taxon>
        <taxon>Troctomorpha</taxon>
        <taxon>Phthiraptera</taxon>
        <taxon>Anoplura</taxon>
        <taxon>Polyplacidae</taxon>
        <taxon>Polyplax</taxon>
    </lineage>
</organism>
<reference evidence="10 11" key="1">
    <citation type="submission" date="2023-09" db="EMBL/GenBank/DDBJ databases">
        <title>Genomes of two closely related lineages of the louse Polyplax serrata with different host specificities.</title>
        <authorList>
            <person name="Martinu J."/>
            <person name="Tarabai H."/>
            <person name="Stefka J."/>
            <person name="Hypsa V."/>
        </authorList>
    </citation>
    <scope>NUCLEOTIDE SEQUENCE [LARGE SCALE GENOMIC DNA]</scope>
    <source>
        <strain evidence="10">98ZLc_SE</strain>
    </source>
</reference>
<keyword evidence="11" id="KW-1185">Reference proteome</keyword>
<evidence type="ECO:0000313" key="11">
    <source>
        <dbReference type="Proteomes" id="UP001359485"/>
    </source>
</evidence>
<keyword evidence="3 5" id="KW-0863">Zinc-finger</keyword>
<evidence type="ECO:0000256" key="4">
    <source>
        <dbReference type="ARBA" id="ARBA00022833"/>
    </source>
</evidence>
<keyword evidence="6" id="KW-0645">Protease</keyword>
<dbReference type="Gene3D" id="3.90.70.10">
    <property type="entry name" value="Cysteine proteinases"/>
    <property type="match status" value="2"/>
</dbReference>
<keyword evidence="6" id="KW-0788">Thiol protease</keyword>
<accession>A0ABR1AX28</accession>
<feature type="compositionally biased region" description="Polar residues" evidence="7">
    <location>
        <begin position="609"/>
        <end position="623"/>
    </location>
</feature>
<comment type="catalytic activity">
    <reaction evidence="6">
        <text>Thiol-dependent hydrolysis of ester, thioester, amide, peptide and isopeptide bonds formed by the C-terminal Gly of ubiquitin (a 76-residue protein attached to proteins as an intracellular targeting signal).</text>
        <dbReference type="EC" id="3.4.19.12"/>
    </reaction>
</comment>
<feature type="domain" description="UBP-type" evidence="9">
    <location>
        <begin position="32"/>
        <end position="151"/>
    </location>
</feature>
<dbReference type="InterPro" id="IPR050164">
    <property type="entry name" value="Peptidase_C19"/>
</dbReference>
<dbReference type="Pfam" id="PF00443">
    <property type="entry name" value="UCH"/>
    <property type="match status" value="1"/>
</dbReference>
<evidence type="ECO:0000313" key="10">
    <source>
        <dbReference type="EMBL" id="KAK6627968.1"/>
    </source>
</evidence>
<feature type="region of interest" description="Disordered" evidence="7">
    <location>
        <begin position="1"/>
        <end position="25"/>
    </location>
</feature>
<dbReference type="EMBL" id="JAWJWF010000045">
    <property type="protein sequence ID" value="KAK6627968.1"/>
    <property type="molecule type" value="Genomic_DNA"/>
</dbReference>
<dbReference type="InterPro" id="IPR018200">
    <property type="entry name" value="USP_CS"/>
</dbReference>
<evidence type="ECO:0000256" key="1">
    <source>
        <dbReference type="ARBA" id="ARBA00009085"/>
    </source>
</evidence>
<dbReference type="InterPro" id="IPR013083">
    <property type="entry name" value="Znf_RING/FYVE/PHD"/>
</dbReference>
<gene>
    <name evidence="10" type="ORF">RUM44_010450</name>
</gene>
<keyword evidence="2" id="KW-0479">Metal-binding</keyword>
<evidence type="ECO:0000259" key="9">
    <source>
        <dbReference type="PROSITE" id="PS50271"/>
    </source>
</evidence>
<dbReference type="Gene3D" id="3.30.40.10">
    <property type="entry name" value="Zinc/RING finger domain, C3HC4 (zinc finger)"/>
    <property type="match status" value="1"/>
</dbReference>
<sequence length="943" mass="104567">MGKKKRQADHSMRADEDSSDSIEENQTKTTVVNCPHANKAIHLPGVKKALKLDGSTLMCTGCSKSKNNSESLPENENEAFALLICLKCGHYGCGSGNKHAEQHSNNRKSEVHDLALNLTTWCIWCFKCDLEIPSNSSKKLLECYEFIKKFMSSSSIELKTSPVENDIEVKPSVSFLSSRSSKSLNSINNYPPGFETFTAPSYSFLDSLPRARGLHNLGNTCFFNAVLQCLGQTPFLLQVLEEMKEGGEKFRLPGGEIQIGEEKENLEPLEGTLKGWGHVTHILADTLSEIKSGKTEVFHPQKLLHQLHMKCPQFAGYGQHDSHELLRQLLEIVRTEDLQRYKQAILESLHLDKKSERENITEEMRRKVKAYGKQANDLLLRPEQVFRGFLVSTLECQECHHKSDHVESFLDLSLPVMADKPVHVRLKSTYDEGGDLNSSAPSKHQLKKQRKAAAKSRKAHRHRGQPFSAAGDGASREQNGNNSSESDNDEQSDADVEDNVEPEVVKNQDVIESGYSSEKQINGDSTCGSPASETNIHINRDSAIASPITNGNTVVSNPADEILDLNIPENSLSKDNILISSPGSQLSMACQPSPLTSSSETNLECRLSPTDQDADSQMKSNRPASRFDCSAEPVESSSVNNVTSVNEDGIFQSKDSEYAEVDVTQLKSSENDTMLRLENGFGKIALETPEKVKSISSFFDKDDEDDDGDYFGTNGDGTIGQRSHGENSGECTIHSCLNQFTAKELMTGNNKVGCEACTKRVNHGKEGKTVLTNTSKQLLVGSPPAVLILHLKRFQVLRCAFKKKCREVKFPMILDLAPYCSTKCKGESTIKKNQNEILYSLYGVVEHMGTFHRGHYVAYIKVRSPMKPDDPRWSFLPKSATSCLSVQTKDIQTDNSVQNGAVGGSLSSPPGKWYYVSDSCTSEVKEENVLNSKAYLLFYERIW</sequence>
<feature type="region of interest" description="Disordered" evidence="7">
    <location>
        <begin position="429"/>
        <end position="534"/>
    </location>
</feature>
<dbReference type="PROSITE" id="PS50235">
    <property type="entry name" value="USP_3"/>
    <property type="match status" value="1"/>
</dbReference>
<protein>
    <recommendedName>
        <fullName evidence="6">Ubiquitin carboxyl-terminal hydrolase</fullName>
        <ecNumber evidence="6">3.4.19.12</ecNumber>
    </recommendedName>
</protein>
<evidence type="ECO:0000256" key="2">
    <source>
        <dbReference type="ARBA" id="ARBA00022723"/>
    </source>
</evidence>
<dbReference type="PROSITE" id="PS50271">
    <property type="entry name" value="ZF_UBP"/>
    <property type="match status" value="1"/>
</dbReference>
<evidence type="ECO:0000256" key="5">
    <source>
        <dbReference type="PROSITE-ProRule" id="PRU00502"/>
    </source>
</evidence>
<feature type="compositionally biased region" description="Polar residues" evidence="7">
    <location>
        <begin position="514"/>
        <end position="534"/>
    </location>
</feature>
<dbReference type="Proteomes" id="UP001359485">
    <property type="component" value="Unassembled WGS sequence"/>
</dbReference>
<keyword evidence="6" id="KW-0833">Ubl conjugation pathway</keyword>
<dbReference type="PANTHER" id="PTHR24006">
    <property type="entry name" value="UBIQUITIN CARBOXYL-TERMINAL HYDROLASE"/>
    <property type="match status" value="1"/>
</dbReference>
<dbReference type="InterPro" id="IPR001394">
    <property type="entry name" value="Peptidase_C19_UCH"/>
</dbReference>
<feature type="compositionally biased region" description="Basic residues" evidence="7">
    <location>
        <begin position="444"/>
        <end position="464"/>
    </location>
</feature>